<dbReference type="Proteomes" id="UP001501565">
    <property type="component" value="Unassembled WGS sequence"/>
</dbReference>
<evidence type="ECO:0000256" key="1">
    <source>
        <dbReference type="ARBA" id="ARBA00022553"/>
    </source>
</evidence>
<dbReference type="SMART" id="SM00448">
    <property type="entry name" value="REC"/>
    <property type="match status" value="1"/>
</dbReference>
<evidence type="ECO:0000313" key="4">
    <source>
        <dbReference type="EMBL" id="GAA3931454.1"/>
    </source>
</evidence>
<evidence type="ECO:0000259" key="3">
    <source>
        <dbReference type="PROSITE" id="PS50110"/>
    </source>
</evidence>
<organism evidence="4 5">
    <name type="scientific">Litoribacillus peritrichatus</name>
    <dbReference type="NCBI Taxonomy" id="718191"/>
    <lineage>
        <taxon>Bacteria</taxon>
        <taxon>Pseudomonadati</taxon>
        <taxon>Pseudomonadota</taxon>
        <taxon>Gammaproteobacteria</taxon>
        <taxon>Oceanospirillales</taxon>
        <taxon>Oceanospirillaceae</taxon>
        <taxon>Litoribacillus</taxon>
    </lineage>
</organism>
<comment type="caution">
    <text evidence="4">The sequence shown here is derived from an EMBL/GenBank/DDBJ whole genome shotgun (WGS) entry which is preliminary data.</text>
</comment>
<keyword evidence="5" id="KW-1185">Reference proteome</keyword>
<dbReference type="PROSITE" id="PS50110">
    <property type="entry name" value="RESPONSE_REGULATORY"/>
    <property type="match status" value="1"/>
</dbReference>
<dbReference type="RefSeq" id="WP_344799416.1">
    <property type="nucleotide sequence ID" value="NZ_BAABBN010000007.1"/>
</dbReference>
<feature type="modified residue" description="4-aspartylphosphate" evidence="2">
    <location>
        <position position="57"/>
    </location>
</feature>
<dbReference type="InterPro" id="IPR000160">
    <property type="entry name" value="GGDEF_dom"/>
</dbReference>
<dbReference type="CDD" id="cd17574">
    <property type="entry name" value="REC_OmpR"/>
    <property type="match status" value="1"/>
</dbReference>
<feature type="domain" description="Response regulatory" evidence="3">
    <location>
        <begin position="7"/>
        <end position="126"/>
    </location>
</feature>
<dbReference type="SMART" id="SM00267">
    <property type="entry name" value="GGDEF"/>
    <property type="match status" value="1"/>
</dbReference>
<name>A0ABP7MY83_9GAMM</name>
<dbReference type="InterPro" id="IPR043128">
    <property type="entry name" value="Rev_trsase/Diguanyl_cyclase"/>
</dbReference>
<accession>A0ABP7MY83</accession>
<dbReference type="PANTHER" id="PTHR44591:SF3">
    <property type="entry name" value="RESPONSE REGULATORY DOMAIN-CONTAINING PROTEIN"/>
    <property type="match status" value="1"/>
</dbReference>
<dbReference type="NCBIfam" id="TIGR00254">
    <property type="entry name" value="GGDEF"/>
    <property type="match status" value="1"/>
</dbReference>
<dbReference type="Gene3D" id="3.40.50.2300">
    <property type="match status" value="1"/>
</dbReference>
<protein>
    <submittedName>
        <fullName evidence="4">PleD family two-component system response regulator</fullName>
    </submittedName>
</protein>
<evidence type="ECO:0000256" key="2">
    <source>
        <dbReference type="PROSITE-ProRule" id="PRU00169"/>
    </source>
</evidence>
<dbReference type="Pfam" id="PF00072">
    <property type="entry name" value="Response_reg"/>
    <property type="match status" value="1"/>
</dbReference>
<dbReference type="SUPFAM" id="SSF52172">
    <property type="entry name" value="CheY-like"/>
    <property type="match status" value="1"/>
</dbReference>
<proteinExistence type="predicted"/>
<dbReference type="PANTHER" id="PTHR44591">
    <property type="entry name" value="STRESS RESPONSE REGULATOR PROTEIN 1"/>
    <property type="match status" value="1"/>
</dbReference>
<gene>
    <name evidence="4" type="ORF">GCM10022277_30360</name>
</gene>
<dbReference type="InterPro" id="IPR029787">
    <property type="entry name" value="Nucleotide_cyclase"/>
</dbReference>
<evidence type="ECO:0000313" key="5">
    <source>
        <dbReference type="Proteomes" id="UP001501565"/>
    </source>
</evidence>
<keyword evidence="1 2" id="KW-0597">Phosphoprotein</keyword>
<dbReference type="InterPro" id="IPR001789">
    <property type="entry name" value="Sig_transdc_resp-reg_receiver"/>
</dbReference>
<sequence>MTDTSLPIVVVDDAKFSGAIVERTLKKAGYTNIRVASHPSQALDYLKAEPARLLIADWMMPDMDGLTLAQRIRQMDQKKLHFTYILLLTGKESPEALSHAFSQGVDDFIYKSDMHQQLVPRVSAAARTTNMLNLLMRNNTTLKKNVQVLERCNHTDLLTGLGNKRLTLKTLTNSIKQVESRQGAVSCIVFNLDNIDEIEQHHKGPIAQEMVKGAAQRLQNLVRPLDVVTRLSKNQFAVITMQESTDVGGPTAFKRIYDGIASKPYPTPAGYLNLKVSGSMISAERLGNMPTAQQLLTSTIANLSIAREKNGIHGTQWHIQSQPLDNFPSAIAAS</sequence>
<dbReference type="Pfam" id="PF00990">
    <property type="entry name" value="GGDEF"/>
    <property type="match status" value="1"/>
</dbReference>
<dbReference type="Gene3D" id="3.30.70.270">
    <property type="match status" value="1"/>
</dbReference>
<dbReference type="InterPro" id="IPR011006">
    <property type="entry name" value="CheY-like_superfamily"/>
</dbReference>
<dbReference type="InterPro" id="IPR050595">
    <property type="entry name" value="Bact_response_regulator"/>
</dbReference>
<dbReference type="EMBL" id="BAABBN010000007">
    <property type="protein sequence ID" value="GAA3931454.1"/>
    <property type="molecule type" value="Genomic_DNA"/>
</dbReference>
<reference evidence="5" key="1">
    <citation type="journal article" date="2019" name="Int. J. Syst. Evol. Microbiol.">
        <title>The Global Catalogue of Microorganisms (GCM) 10K type strain sequencing project: providing services to taxonomists for standard genome sequencing and annotation.</title>
        <authorList>
            <consortium name="The Broad Institute Genomics Platform"/>
            <consortium name="The Broad Institute Genome Sequencing Center for Infectious Disease"/>
            <person name="Wu L."/>
            <person name="Ma J."/>
        </authorList>
    </citation>
    <scope>NUCLEOTIDE SEQUENCE [LARGE SCALE GENOMIC DNA]</scope>
    <source>
        <strain evidence="5">JCM 17551</strain>
    </source>
</reference>
<dbReference type="SUPFAM" id="SSF55073">
    <property type="entry name" value="Nucleotide cyclase"/>
    <property type="match status" value="1"/>
</dbReference>